<evidence type="ECO:0008006" key="3">
    <source>
        <dbReference type="Google" id="ProtNLM"/>
    </source>
</evidence>
<organism evidence="2">
    <name type="scientific">Solibacter usitatus (strain Ellin6076)</name>
    <dbReference type="NCBI Taxonomy" id="234267"/>
    <lineage>
        <taxon>Bacteria</taxon>
        <taxon>Pseudomonadati</taxon>
        <taxon>Acidobacteriota</taxon>
        <taxon>Terriglobia</taxon>
        <taxon>Bryobacterales</taxon>
        <taxon>Solibacteraceae</taxon>
        <taxon>Candidatus Solibacter</taxon>
    </lineage>
</organism>
<dbReference type="EMBL" id="CP000473">
    <property type="protein sequence ID" value="ABJ81919.1"/>
    <property type="molecule type" value="Genomic_DNA"/>
</dbReference>
<reference evidence="2" key="1">
    <citation type="submission" date="2006-10" db="EMBL/GenBank/DDBJ databases">
        <title>Complete sequence of Solibacter usitatus Ellin6076.</title>
        <authorList>
            <consortium name="US DOE Joint Genome Institute"/>
            <person name="Copeland A."/>
            <person name="Lucas S."/>
            <person name="Lapidus A."/>
            <person name="Barry K."/>
            <person name="Detter J.C."/>
            <person name="Glavina del Rio T."/>
            <person name="Hammon N."/>
            <person name="Israni S."/>
            <person name="Dalin E."/>
            <person name="Tice H."/>
            <person name="Pitluck S."/>
            <person name="Thompson L.S."/>
            <person name="Brettin T."/>
            <person name="Bruce D."/>
            <person name="Han C."/>
            <person name="Tapia R."/>
            <person name="Gilna P."/>
            <person name="Schmutz J."/>
            <person name="Larimer F."/>
            <person name="Land M."/>
            <person name="Hauser L."/>
            <person name="Kyrpides N."/>
            <person name="Mikhailova N."/>
            <person name="Janssen P.H."/>
            <person name="Kuske C.R."/>
            <person name="Richardson P."/>
        </authorList>
    </citation>
    <scope>NUCLEOTIDE SEQUENCE</scope>
    <source>
        <strain evidence="2">Ellin6076</strain>
    </source>
</reference>
<dbReference type="KEGG" id="sus:Acid_0920"/>
<name>Q02AJ7_SOLUE</name>
<dbReference type="HOGENOM" id="CLU_1634281_0_0_0"/>
<feature type="signal peptide" evidence="1">
    <location>
        <begin position="1"/>
        <end position="28"/>
    </location>
</feature>
<accession>Q02AJ7</accession>
<dbReference type="InParanoid" id="Q02AJ7"/>
<protein>
    <recommendedName>
        <fullName evidence="3">Spore coat protein U domain-containing protein</fullName>
    </recommendedName>
</protein>
<dbReference type="AlphaFoldDB" id="Q02AJ7"/>
<evidence type="ECO:0000313" key="2">
    <source>
        <dbReference type="EMBL" id="ABJ81919.1"/>
    </source>
</evidence>
<keyword evidence="1" id="KW-0732">Signal</keyword>
<sequence precursor="true">MIKRSYFISLITPAALLLGIAGSGFAQQAENRTASLVSIGPNVSTCKADGGGSYSGINKGVANVHYNAVQKRFSVNVSVHDALPNTTYVVDIRCWVFGPQNAIGAITTNKQGTGTAQIDLFMDKAPVGDFYIDIAVPPGAGVAPVGAGGYGDTYIAGPFNLQ</sequence>
<evidence type="ECO:0000256" key="1">
    <source>
        <dbReference type="SAM" id="SignalP"/>
    </source>
</evidence>
<proteinExistence type="predicted"/>
<feature type="chain" id="PRO_5004163507" description="Spore coat protein U domain-containing protein" evidence="1">
    <location>
        <begin position="29"/>
        <end position="162"/>
    </location>
</feature>
<gene>
    <name evidence="2" type="ordered locus">Acid_0920</name>
</gene>